<evidence type="ECO:0000313" key="2">
    <source>
        <dbReference type="Proteomes" id="UP000017834"/>
    </source>
</evidence>
<dbReference type="Proteomes" id="UP000017834">
    <property type="component" value="Unassembled WGS sequence"/>
</dbReference>
<protein>
    <submittedName>
        <fullName evidence="1">Uncharacterized protein</fullName>
    </submittedName>
</protein>
<accession>A0ABN0Q5C5</accession>
<comment type="caution">
    <text evidence="1">The sequence shown here is derived from an EMBL/GenBank/DDBJ whole genome shotgun (WGS) entry which is preliminary data.</text>
</comment>
<name>A0ABN0Q5C5_ENTCL</name>
<gene>
    <name evidence="1" type="ORF">EDP2_996</name>
</gene>
<proteinExistence type="predicted"/>
<organism evidence="1 2">
    <name type="scientific">Enterobacter cloacae S611</name>
    <dbReference type="NCBI Taxonomy" id="1399146"/>
    <lineage>
        <taxon>Bacteria</taxon>
        <taxon>Pseudomonadati</taxon>
        <taxon>Pseudomonadota</taxon>
        <taxon>Gammaproteobacteria</taxon>
        <taxon>Enterobacterales</taxon>
        <taxon>Enterobacteriaceae</taxon>
        <taxon>Enterobacter</taxon>
        <taxon>Enterobacter cloacae complex</taxon>
    </lineage>
</organism>
<reference evidence="1 2" key="1">
    <citation type="journal article" date="2014" name="Genome Announc.">
        <title>Draft Genome Sequence of Enterobacter cloacae Strain S611.</title>
        <authorList>
            <person name="Wang D."/>
            <person name="Han C.S."/>
            <person name="Dichosa A.E."/>
            <person name="Gleasner C.D."/>
            <person name="Johnson S.L."/>
            <person name="Daligault H.E."/>
            <person name="Davenport K.W."/>
            <person name="Li P.E."/>
            <person name="Pierson E.A."/>
            <person name="Pierson L.S.III."/>
        </authorList>
    </citation>
    <scope>NUCLEOTIDE SEQUENCE [LARGE SCALE GENOMIC DNA]</scope>
    <source>
        <strain evidence="1 2">S611</strain>
    </source>
</reference>
<sequence length="55" mass="6212">MLRPRMTPYLLKFKNRISIYQNDVSICVIAGAIYKKIITKGHKSDCDITGVNNGL</sequence>
<keyword evidence="2" id="KW-1185">Reference proteome</keyword>
<evidence type="ECO:0000313" key="1">
    <source>
        <dbReference type="EMBL" id="ESS57247.1"/>
    </source>
</evidence>
<dbReference type="EMBL" id="AXOM01000048">
    <property type="protein sequence ID" value="ESS57247.1"/>
    <property type="molecule type" value="Genomic_DNA"/>
</dbReference>